<organism evidence="2 3">
    <name type="scientific">Symbiodinium necroappetens</name>
    <dbReference type="NCBI Taxonomy" id="1628268"/>
    <lineage>
        <taxon>Eukaryota</taxon>
        <taxon>Sar</taxon>
        <taxon>Alveolata</taxon>
        <taxon>Dinophyceae</taxon>
        <taxon>Suessiales</taxon>
        <taxon>Symbiodiniaceae</taxon>
        <taxon>Symbiodinium</taxon>
    </lineage>
</organism>
<evidence type="ECO:0000313" key="2">
    <source>
        <dbReference type="EMBL" id="CAE7812446.1"/>
    </source>
</evidence>
<dbReference type="OrthoDB" id="437672at2759"/>
<feature type="coiled-coil region" evidence="1">
    <location>
        <begin position="7"/>
        <end position="41"/>
    </location>
</feature>
<feature type="non-terminal residue" evidence="2">
    <location>
        <position position="1"/>
    </location>
</feature>
<protein>
    <submittedName>
        <fullName evidence="2">Uncharacterized protein</fullName>
    </submittedName>
</protein>
<evidence type="ECO:0000313" key="3">
    <source>
        <dbReference type="Proteomes" id="UP000601435"/>
    </source>
</evidence>
<dbReference type="Proteomes" id="UP000601435">
    <property type="component" value="Unassembled WGS sequence"/>
</dbReference>
<accession>A0A812Z5G7</accession>
<proteinExistence type="predicted"/>
<keyword evidence="1" id="KW-0175">Coiled coil</keyword>
<dbReference type="AlphaFoldDB" id="A0A812Z5G7"/>
<keyword evidence="3" id="KW-1185">Reference proteome</keyword>
<evidence type="ECO:0000256" key="1">
    <source>
        <dbReference type="SAM" id="Coils"/>
    </source>
</evidence>
<reference evidence="2" key="1">
    <citation type="submission" date="2021-02" db="EMBL/GenBank/DDBJ databases">
        <authorList>
            <person name="Dougan E. K."/>
            <person name="Rhodes N."/>
            <person name="Thang M."/>
            <person name="Chan C."/>
        </authorList>
    </citation>
    <scope>NUCLEOTIDE SEQUENCE</scope>
</reference>
<dbReference type="EMBL" id="CAJNJA010045815">
    <property type="protein sequence ID" value="CAE7812446.1"/>
    <property type="molecule type" value="Genomic_DNA"/>
</dbReference>
<comment type="caution">
    <text evidence="2">The sequence shown here is derived from an EMBL/GenBank/DDBJ whole genome shotgun (WGS) entry which is preliminary data.</text>
</comment>
<gene>
    <name evidence="2" type="ORF">SNEC2469_LOCUS24083</name>
</gene>
<sequence length="155" mass="16719">MGLQAEIAATTNEAAILQSEVDELLAQAQLASQNREKENGEFQSLTLEQREKKRALEQALAVLKDTYSSEGASMFQLDQSESPAGFGAYQRASGGKSVLTTIQQVIADTETLSAEAAQAEAAAQQNYEAFAAETADAVKLKREGIRKLNDKHAKQ</sequence>
<name>A0A812Z5G7_9DINO</name>